<reference evidence="5 6" key="1">
    <citation type="submission" date="2020-08" db="EMBL/GenBank/DDBJ databases">
        <title>Genome sequence of Sphingomonas daechungensis KACC 18115T.</title>
        <authorList>
            <person name="Hyun D.-W."/>
            <person name="Bae J.-W."/>
        </authorList>
    </citation>
    <scope>NUCLEOTIDE SEQUENCE [LARGE SCALE GENOMIC DNA]</scope>
    <source>
        <strain evidence="5 6">KACC 18115</strain>
    </source>
</reference>
<dbReference type="PANTHER" id="PTHR43630:SF1">
    <property type="entry name" value="POLY-BETA-1,6-N-ACETYL-D-GLUCOSAMINE SYNTHASE"/>
    <property type="match status" value="1"/>
</dbReference>
<keyword evidence="4" id="KW-1133">Transmembrane helix</keyword>
<name>A0ABX6T3R2_9SPHN</name>
<sequence length="408" mass="45767">MRDLAELTNPFLALWTLTFVAFVPGFMNAFLATSLLLDRRPPRRTPLSYPGVTILIAAYNEEAGLAATLESIANLNYVGEVEALVLNDGSKDRTVETFHSARKSLQLPENIDVRLLDFEQNRGKAAVLNDGLAAARHDLVCTIDGDSRLRSDSLKEIVERYLSDPPGTMAVAGAVLVRNSRASLVTAAQEWDYFHGISAVKRMQSMYHGTLVAQGAFSLYRKSALEAVGGWPESVGEDIVMTWAMLAKGYRIGYAEDAIVFTDAPASFRQFYQQRKRWSRGLIEALQRHKSLLFKPRLSTLFVWWNMLFLPLDLTFTFIFIPGLLAAALGYYWIAGPLTLLLLPLAVVWNGVIFRIQRRMFASKGLKVRRNVAGLLFYVLVYAIVMQPVCLWGYVSELTGRRKTWGTK</sequence>
<feature type="transmembrane region" description="Helical" evidence="4">
    <location>
        <begin position="298"/>
        <end position="325"/>
    </location>
</feature>
<keyword evidence="3" id="KW-0808">Transferase</keyword>
<evidence type="ECO:0000256" key="2">
    <source>
        <dbReference type="ARBA" id="ARBA00022676"/>
    </source>
</evidence>
<feature type="transmembrane region" description="Helical" evidence="4">
    <location>
        <begin position="375"/>
        <end position="395"/>
    </location>
</feature>
<keyword evidence="4" id="KW-0812">Transmembrane</keyword>
<dbReference type="InterPro" id="IPR029044">
    <property type="entry name" value="Nucleotide-diphossugar_trans"/>
</dbReference>
<dbReference type="Proteomes" id="UP000516134">
    <property type="component" value="Chromosome"/>
</dbReference>
<protein>
    <submittedName>
        <fullName evidence="5">Glycosyltransferase family 2 protein</fullName>
    </submittedName>
</protein>
<feature type="transmembrane region" description="Helical" evidence="4">
    <location>
        <begin position="12"/>
        <end position="37"/>
    </location>
</feature>
<dbReference type="EMBL" id="CP060780">
    <property type="protein sequence ID" value="QNP44432.1"/>
    <property type="molecule type" value="Genomic_DNA"/>
</dbReference>
<keyword evidence="6" id="KW-1185">Reference proteome</keyword>
<evidence type="ECO:0000256" key="3">
    <source>
        <dbReference type="ARBA" id="ARBA00022679"/>
    </source>
</evidence>
<organism evidence="5 6">
    <name type="scientific">Sphingomonas daechungensis</name>
    <dbReference type="NCBI Taxonomy" id="1176646"/>
    <lineage>
        <taxon>Bacteria</taxon>
        <taxon>Pseudomonadati</taxon>
        <taxon>Pseudomonadota</taxon>
        <taxon>Alphaproteobacteria</taxon>
        <taxon>Sphingomonadales</taxon>
        <taxon>Sphingomonadaceae</taxon>
        <taxon>Sphingomonas</taxon>
    </lineage>
</organism>
<dbReference type="Gene3D" id="3.90.550.10">
    <property type="entry name" value="Spore Coat Polysaccharide Biosynthesis Protein SpsA, Chain A"/>
    <property type="match status" value="1"/>
</dbReference>
<proteinExistence type="inferred from homology"/>
<evidence type="ECO:0000313" key="5">
    <source>
        <dbReference type="EMBL" id="QNP44432.1"/>
    </source>
</evidence>
<feature type="transmembrane region" description="Helical" evidence="4">
    <location>
        <begin position="331"/>
        <end position="354"/>
    </location>
</feature>
<dbReference type="CDD" id="cd06423">
    <property type="entry name" value="CESA_like"/>
    <property type="match status" value="1"/>
</dbReference>
<evidence type="ECO:0000256" key="1">
    <source>
        <dbReference type="ARBA" id="ARBA00006739"/>
    </source>
</evidence>
<keyword evidence="2" id="KW-0328">Glycosyltransferase</keyword>
<gene>
    <name evidence="5" type="ORF">H9L15_08780</name>
</gene>
<comment type="similarity">
    <text evidence="1">Belongs to the glycosyltransferase 2 family.</text>
</comment>
<dbReference type="Pfam" id="PF13641">
    <property type="entry name" value="Glyco_tranf_2_3"/>
    <property type="match status" value="1"/>
</dbReference>
<evidence type="ECO:0000313" key="6">
    <source>
        <dbReference type="Proteomes" id="UP000516134"/>
    </source>
</evidence>
<evidence type="ECO:0000256" key="4">
    <source>
        <dbReference type="SAM" id="Phobius"/>
    </source>
</evidence>
<keyword evidence="4" id="KW-0472">Membrane</keyword>
<accession>A0ABX6T3R2</accession>
<dbReference type="SUPFAM" id="SSF53448">
    <property type="entry name" value="Nucleotide-diphospho-sugar transferases"/>
    <property type="match status" value="1"/>
</dbReference>
<dbReference type="PANTHER" id="PTHR43630">
    <property type="entry name" value="POLY-BETA-1,6-N-ACETYL-D-GLUCOSAMINE SYNTHASE"/>
    <property type="match status" value="1"/>
</dbReference>